<protein>
    <recommendedName>
        <fullName evidence="4">Glucans biosynthesis protein G</fullName>
    </recommendedName>
</protein>
<dbReference type="PIRSF" id="PIRSF006281">
    <property type="entry name" value="MdoG"/>
    <property type="match status" value="1"/>
</dbReference>
<evidence type="ECO:0000313" key="7">
    <source>
        <dbReference type="EMBL" id="SFB85441.1"/>
    </source>
</evidence>
<dbReference type="InterPro" id="IPR014718">
    <property type="entry name" value="GH-type_carb-bd"/>
</dbReference>
<feature type="domain" description="Glucan biosynthesis periplasmic MdoG C-terminal" evidence="6">
    <location>
        <begin position="18"/>
        <end position="499"/>
    </location>
</feature>
<dbReference type="STRING" id="441112.SAMN04488094_101775"/>
<keyword evidence="8" id="KW-1185">Reference proteome</keyword>
<name>A0A1I1EE88_9RHOB</name>
<sequence>MLLSPIGAQAQDGEAVPFSFDMLSEQMRKQAAEPYKAPEQVHGFFADLDYDAYQRIRFRPEQARWQDEGVKFRLHSFHPGWLFKEPVKVHEIVDDVVQPMTFTTADFEYDDEDLAAKVPDNEEMPGIAGFRLHTPLNRADIFDELVVFQGASYFRALGRGNTYGLSARGLAVNTGLPEGEEFPRFSEVWLRRPNPGDPSITLYAALISPSVTGAYQFTITPGDTTEVDVVSRLFLRKDIKQLGIAPLTSMFLFSGADMGAFDDYRAAVHDSEALILNTQAGETYYRPLNNPPQLASSYFGAVSPKSFGLAQRSRDFEHYLDAQAHYERRPSLMIEPVGDWGRGSVRLVEIPSDLEIHDNIVAYWVPEGDARAGDAMEFAYRMRWGLTPEGAVPADLARVVRTRVGEGGVAGVDTDTGTRKFVIDFAGGLLGRLPGDAEIEPEVSALNGEIVETVLSPVDGKDVWRLVIEVRAEPGAVVELKAAISGYDQNLTETWVDQWINA</sequence>
<dbReference type="Pfam" id="PF04349">
    <property type="entry name" value="MdoG"/>
    <property type="match status" value="1"/>
</dbReference>
<dbReference type="SUPFAM" id="SSF81296">
    <property type="entry name" value="E set domains"/>
    <property type="match status" value="1"/>
</dbReference>
<dbReference type="InterPro" id="IPR013783">
    <property type="entry name" value="Ig-like_fold"/>
</dbReference>
<reference evidence="7 8" key="1">
    <citation type="submission" date="2016-10" db="EMBL/GenBank/DDBJ databases">
        <authorList>
            <person name="de Groot N.N."/>
        </authorList>
    </citation>
    <scope>NUCLEOTIDE SEQUENCE [LARGE SCALE GENOMIC DNA]</scope>
    <source>
        <strain evidence="7 8">DSM 19548</strain>
    </source>
</reference>
<organism evidence="7 8">
    <name type="scientific">Tropicimonas isoalkanivorans</name>
    <dbReference type="NCBI Taxonomy" id="441112"/>
    <lineage>
        <taxon>Bacteria</taxon>
        <taxon>Pseudomonadati</taxon>
        <taxon>Pseudomonadota</taxon>
        <taxon>Alphaproteobacteria</taxon>
        <taxon>Rhodobacterales</taxon>
        <taxon>Roseobacteraceae</taxon>
        <taxon>Tropicimonas</taxon>
    </lineage>
</organism>
<dbReference type="InterPro" id="IPR014756">
    <property type="entry name" value="Ig_E-set"/>
</dbReference>
<dbReference type="Proteomes" id="UP000198728">
    <property type="component" value="Unassembled WGS sequence"/>
</dbReference>
<dbReference type="AlphaFoldDB" id="A0A1I1EE88"/>
<evidence type="ECO:0000313" key="8">
    <source>
        <dbReference type="Proteomes" id="UP000198728"/>
    </source>
</evidence>
<evidence type="ECO:0000256" key="4">
    <source>
        <dbReference type="ARBA" id="ARBA00015376"/>
    </source>
</evidence>
<accession>A0A1I1EE88</accession>
<evidence type="ECO:0000256" key="2">
    <source>
        <dbReference type="ARBA" id="ARBA00005001"/>
    </source>
</evidence>
<comment type="pathway">
    <text evidence="2">Glycan metabolism; osmoregulated periplasmic glucan (OPG) biosynthesis.</text>
</comment>
<keyword evidence="5" id="KW-0574">Periplasm</keyword>
<dbReference type="GO" id="GO:0030246">
    <property type="term" value="F:carbohydrate binding"/>
    <property type="evidence" value="ECO:0007669"/>
    <property type="project" value="InterPro"/>
</dbReference>
<dbReference type="InterPro" id="IPR014438">
    <property type="entry name" value="Glucan_biosyn_MdoG/MdoD"/>
</dbReference>
<comment type="subcellular location">
    <subcellularLocation>
        <location evidence="1">Periplasm</location>
    </subcellularLocation>
</comment>
<dbReference type="Gene3D" id="2.70.98.10">
    <property type="match status" value="1"/>
</dbReference>
<proteinExistence type="inferred from homology"/>
<gene>
    <name evidence="7" type="ORF">SAMN04488094_101775</name>
</gene>
<dbReference type="PANTHER" id="PTHR30504:SF4">
    <property type="entry name" value="GLUCANS BIOSYNTHESIS PROTEIN G"/>
    <property type="match status" value="1"/>
</dbReference>
<dbReference type="InterPro" id="IPR011013">
    <property type="entry name" value="Gal_mutarotase_sf_dom"/>
</dbReference>
<evidence type="ECO:0000259" key="6">
    <source>
        <dbReference type="Pfam" id="PF04349"/>
    </source>
</evidence>
<evidence type="ECO:0000256" key="1">
    <source>
        <dbReference type="ARBA" id="ARBA00004418"/>
    </source>
</evidence>
<dbReference type="InterPro" id="IPR007444">
    <property type="entry name" value="Glucan_biosyn_MdoG_C"/>
</dbReference>
<dbReference type="EMBL" id="FOLG01000001">
    <property type="protein sequence ID" value="SFB85441.1"/>
    <property type="molecule type" value="Genomic_DNA"/>
</dbReference>
<dbReference type="OrthoDB" id="9777817at2"/>
<dbReference type="SUPFAM" id="SSF74650">
    <property type="entry name" value="Galactose mutarotase-like"/>
    <property type="match status" value="1"/>
</dbReference>
<evidence type="ECO:0000256" key="5">
    <source>
        <dbReference type="ARBA" id="ARBA00022764"/>
    </source>
</evidence>
<dbReference type="GO" id="GO:0051274">
    <property type="term" value="P:beta-glucan biosynthetic process"/>
    <property type="evidence" value="ECO:0007669"/>
    <property type="project" value="TreeGrafter"/>
</dbReference>
<evidence type="ECO:0000256" key="3">
    <source>
        <dbReference type="ARBA" id="ARBA00009284"/>
    </source>
</evidence>
<comment type="similarity">
    <text evidence="3">Belongs to the OpgD/OpgG family.</text>
</comment>
<dbReference type="Gene3D" id="2.60.40.10">
    <property type="entry name" value="Immunoglobulins"/>
    <property type="match status" value="1"/>
</dbReference>
<dbReference type="PANTHER" id="PTHR30504">
    <property type="entry name" value="GLUCANS BIOSYNTHESIS PROTEIN"/>
    <property type="match status" value="1"/>
</dbReference>
<dbReference type="UniPathway" id="UPA00637"/>
<dbReference type="GO" id="GO:0030288">
    <property type="term" value="C:outer membrane-bounded periplasmic space"/>
    <property type="evidence" value="ECO:0007669"/>
    <property type="project" value="TreeGrafter"/>
</dbReference>
<dbReference type="GO" id="GO:0003824">
    <property type="term" value="F:catalytic activity"/>
    <property type="evidence" value="ECO:0007669"/>
    <property type="project" value="InterPro"/>
</dbReference>